<proteinExistence type="predicted"/>
<comment type="subcellular location">
    <subcellularLocation>
        <location evidence="1">Cell membrane</location>
        <topology evidence="1">Multi-pass membrane protein</topology>
    </subcellularLocation>
</comment>
<evidence type="ECO:0000256" key="2">
    <source>
        <dbReference type="ARBA" id="ARBA00022475"/>
    </source>
</evidence>
<dbReference type="Proteomes" id="UP000257076">
    <property type="component" value="Unassembled WGS sequence"/>
</dbReference>
<evidence type="ECO:0000256" key="4">
    <source>
        <dbReference type="ARBA" id="ARBA00022989"/>
    </source>
</evidence>
<reference evidence="7 8" key="1">
    <citation type="submission" date="2018-08" db="EMBL/GenBank/DDBJ databases">
        <title>Genomic Encyclopedia of Type Strains, Phase IV (KMG-IV): sequencing the most valuable type-strain genomes for metagenomic binning, comparative biology and taxonomic classification.</title>
        <authorList>
            <person name="Goeker M."/>
        </authorList>
    </citation>
    <scope>NUCLEOTIDE SEQUENCE [LARGE SCALE GENOMIC DNA]</scope>
    <source>
        <strain evidence="7 8">DSM 17274</strain>
    </source>
</reference>
<evidence type="ECO:0000256" key="3">
    <source>
        <dbReference type="ARBA" id="ARBA00022692"/>
    </source>
</evidence>
<feature type="transmembrane region" description="Helical" evidence="6">
    <location>
        <begin position="6"/>
        <end position="27"/>
    </location>
</feature>
<organism evidence="7 8">
    <name type="scientific">Jeotgalicoccus halotolerans</name>
    <dbReference type="NCBI Taxonomy" id="157227"/>
    <lineage>
        <taxon>Bacteria</taxon>
        <taxon>Bacillati</taxon>
        <taxon>Bacillota</taxon>
        <taxon>Bacilli</taxon>
        <taxon>Bacillales</taxon>
        <taxon>Staphylococcaceae</taxon>
        <taxon>Jeotgalicoccus</taxon>
    </lineage>
</organism>
<dbReference type="OrthoDB" id="5024156at2"/>
<feature type="transmembrane region" description="Helical" evidence="6">
    <location>
        <begin position="119"/>
        <end position="141"/>
    </location>
</feature>
<dbReference type="AlphaFoldDB" id="A0A3E0ASM7"/>
<sequence length="261" mass="29220">MHHMNMTHFLILEIIVGALALAALVLYPAAMYASGKKHQKWKWSRYTLFAAGVTLSAAALTGPLARLSHMDFTVHMLGHLLLGMLGPLLILHGKPMTLLMRTLKVAHARKLSKILNLKYVQFISNPIVASILNIGGLFLIYKTGLFEIMHSSVLLFALIHLHVFLAGYLFTMSIIYIDIVTHRYTFLYRAAVLIAALGFHKILSKMIYASPPAGIAREDGEAGAMLMYYGGDIVDLALIIILCWQWYKAAEREHTRLLKFS</sequence>
<keyword evidence="5 6" id="KW-0472">Membrane</keyword>
<evidence type="ECO:0000256" key="6">
    <source>
        <dbReference type="SAM" id="Phobius"/>
    </source>
</evidence>
<dbReference type="InterPro" id="IPR019108">
    <property type="entry name" value="Caa3_assmbl_CtaG-rel"/>
</dbReference>
<dbReference type="GO" id="GO:0005886">
    <property type="term" value="C:plasma membrane"/>
    <property type="evidence" value="ECO:0007669"/>
    <property type="project" value="UniProtKB-SubCell"/>
</dbReference>
<dbReference type="RefSeq" id="WP_115885910.1">
    <property type="nucleotide sequence ID" value="NZ_CBCSHX010000007.1"/>
</dbReference>
<comment type="caution">
    <text evidence="7">The sequence shown here is derived from an EMBL/GenBank/DDBJ whole genome shotgun (WGS) entry which is preliminary data.</text>
</comment>
<feature type="transmembrane region" description="Helical" evidence="6">
    <location>
        <begin position="48"/>
        <end position="66"/>
    </location>
</feature>
<evidence type="ECO:0000313" key="7">
    <source>
        <dbReference type="EMBL" id="REG22775.1"/>
    </source>
</evidence>
<evidence type="ECO:0000313" key="8">
    <source>
        <dbReference type="Proteomes" id="UP000257076"/>
    </source>
</evidence>
<name>A0A3E0ASM7_9STAP</name>
<keyword evidence="3 6" id="KW-0812">Transmembrane</keyword>
<evidence type="ECO:0000256" key="1">
    <source>
        <dbReference type="ARBA" id="ARBA00004651"/>
    </source>
</evidence>
<keyword evidence="4 6" id="KW-1133">Transmembrane helix</keyword>
<evidence type="ECO:0000256" key="5">
    <source>
        <dbReference type="ARBA" id="ARBA00023136"/>
    </source>
</evidence>
<protein>
    <submittedName>
        <fullName evidence="7">Putative membrane protein</fullName>
    </submittedName>
</protein>
<accession>A0A3E0ASM7</accession>
<gene>
    <name evidence="7" type="ORF">DFR63_2146</name>
</gene>
<dbReference type="Pfam" id="PF09678">
    <property type="entry name" value="Caa3_CtaG"/>
    <property type="match status" value="1"/>
</dbReference>
<feature type="transmembrane region" description="Helical" evidence="6">
    <location>
        <begin position="228"/>
        <end position="247"/>
    </location>
</feature>
<keyword evidence="2" id="KW-1003">Cell membrane</keyword>
<dbReference type="EMBL" id="QUMW01000015">
    <property type="protein sequence ID" value="REG22775.1"/>
    <property type="molecule type" value="Genomic_DNA"/>
</dbReference>
<keyword evidence="8" id="KW-1185">Reference proteome</keyword>
<feature type="transmembrane region" description="Helical" evidence="6">
    <location>
        <begin position="186"/>
        <end position="208"/>
    </location>
</feature>
<feature type="transmembrane region" description="Helical" evidence="6">
    <location>
        <begin position="72"/>
        <end position="91"/>
    </location>
</feature>
<feature type="transmembrane region" description="Helical" evidence="6">
    <location>
        <begin position="153"/>
        <end position="179"/>
    </location>
</feature>